<sequence length="41" mass="4930">MKNLRVYNYTFLNKSMFSCISYSIFAYIKKLRFPIGLFCHA</sequence>
<dbReference type="Proteomes" id="UP000255124">
    <property type="component" value="Unassembled WGS sequence"/>
</dbReference>
<evidence type="ECO:0000313" key="1">
    <source>
        <dbReference type="EMBL" id="SUU92561.1"/>
    </source>
</evidence>
<reference evidence="1 2" key="1">
    <citation type="submission" date="2018-06" db="EMBL/GenBank/DDBJ databases">
        <authorList>
            <consortium name="Pathogen Informatics"/>
            <person name="Doyle S."/>
        </authorList>
    </citation>
    <scope>NUCLEOTIDE SEQUENCE [LARGE SCALE GENOMIC DNA]</scope>
    <source>
        <strain evidence="1 2">NCTC9810</strain>
    </source>
</reference>
<evidence type="ECO:0000313" key="2">
    <source>
        <dbReference type="Proteomes" id="UP000255124"/>
    </source>
</evidence>
<dbReference type="EMBL" id="UFTA01000002">
    <property type="protein sequence ID" value="SUU92561.1"/>
    <property type="molecule type" value="Genomic_DNA"/>
</dbReference>
<organism evidence="1 2">
    <name type="scientific">Anaerococcus octavius</name>
    <dbReference type="NCBI Taxonomy" id="54007"/>
    <lineage>
        <taxon>Bacteria</taxon>
        <taxon>Bacillati</taxon>
        <taxon>Bacillota</taxon>
        <taxon>Tissierellia</taxon>
        <taxon>Tissierellales</taxon>
        <taxon>Peptoniphilaceae</taxon>
        <taxon>Anaerococcus</taxon>
    </lineage>
</organism>
<proteinExistence type="predicted"/>
<name>A0A380WU33_9FIRM</name>
<dbReference type="RefSeq" id="WP_257877087.1">
    <property type="nucleotide sequence ID" value="NZ_JAPJPW010000024.1"/>
</dbReference>
<dbReference type="AlphaFoldDB" id="A0A380WU33"/>
<gene>
    <name evidence="1" type="ORF">NCTC9810_00895</name>
</gene>
<protein>
    <submittedName>
        <fullName evidence="1">Uncharacterized protein</fullName>
    </submittedName>
</protein>
<accession>A0A380WU33</accession>